<dbReference type="Pfam" id="PF00903">
    <property type="entry name" value="Glyoxalase"/>
    <property type="match status" value="1"/>
</dbReference>
<dbReference type="STRING" id="1121899.GCA_000430025_02424"/>
<dbReference type="eggNOG" id="COG3607">
    <property type="taxonomic scope" value="Bacteria"/>
</dbReference>
<comment type="caution">
    <text evidence="2">The sequence shown here is derived from an EMBL/GenBank/DDBJ whole genome shotgun (WGS) entry which is preliminary data.</text>
</comment>
<accession>A0A0A2M8G9</accession>
<gene>
    <name evidence="2" type="ORF">Q764_12360</name>
</gene>
<dbReference type="InterPro" id="IPR004360">
    <property type="entry name" value="Glyas_Fos-R_dOase_dom"/>
</dbReference>
<keyword evidence="3" id="KW-1185">Reference proteome</keyword>
<protein>
    <submittedName>
        <fullName evidence="2">Glyoxalase</fullName>
    </submittedName>
</protein>
<dbReference type="OrthoDB" id="669651at2"/>
<sequence>METKMIWANLCSADLNRTTEFYTKLGFKENDNNTSPELTSLVFGNSRFVINFFRKERMEVSINGEVTDTQTSNEVIFSLSATSREEVDQWVENVKAAGGTIFSNPQNFEKGYTFGFADPDGHKFNVLYWPGM</sequence>
<name>A0A0A2M8G9_9FLAO</name>
<dbReference type="PROSITE" id="PS51819">
    <property type="entry name" value="VOC"/>
    <property type="match status" value="1"/>
</dbReference>
<dbReference type="PANTHER" id="PTHR36503">
    <property type="entry name" value="BLR2520 PROTEIN"/>
    <property type="match status" value="1"/>
</dbReference>
<proteinExistence type="predicted"/>
<dbReference type="PANTHER" id="PTHR36503:SF2">
    <property type="entry name" value="BLR2408 PROTEIN"/>
    <property type="match status" value="1"/>
</dbReference>
<organism evidence="2 3">
    <name type="scientific">Flavobacterium suncheonense GH29-5 = DSM 17707</name>
    <dbReference type="NCBI Taxonomy" id="1121899"/>
    <lineage>
        <taxon>Bacteria</taxon>
        <taxon>Pseudomonadati</taxon>
        <taxon>Bacteroidota</taxon>
        <taxon>Flavobacteriia</taxon>
        <taxon>Flavobacteriales</taxon>
        <taxon>Flavobacteriaceae</taxon>
        <taxon>Flavobacterium</taxon>
    </lineage>
</organism>
<evidence type="ECO:0000313" key="3">
    <source>
        <dbReference type="Proteomes" id="UP000030121"/>
    </source>
</evidence>
<feature type="domain" description="VOC" evidence="1">
    <location>
        <begin position="4"/>
        <end position="129"/>
    </location>
</feature>
<reference evidence="2 3" key="1">
    <citation type="submission" date="2013-09" db="EMBL/GenBank/DDBJ databases">
        <authorList>
            <person name="Zeng Z."/>
            <person name="Chen C."/>
        </authorList>
    </citation>
    <scope>NUCLEOTIDE SEQUENCE [LARGE SCALE GENOMIC DNA]</scope>
    <source>
        <strain evidence="2 3">GH29-5</strain>
    </source>
</reference>
<dbReference type="InterPro" id="IPR029068">
    <property type="entry name" value="Glyas_Bleomycin-R_OHBP_Dase"/>
</dbReference>
<dbReference type="EMBL" id="JRLW01000017">
    <property type="protein sequence ID" value="KGO87931.1"/>
    <property type="molecule type" value="Genomic_DNA"/>
</dbReference>
<dbReference type="Gene3D" id="3.10.180.10">
    <property type="entry name" value="2,3-Dihydroxybiphenyl 1,2-Dioxygenase, domain 1"/>
    <property type="match status" value="1"/>
</dbReference>
<dbReference type="AlphaFoldDB" id="A0A0A2M8G9"/>
<dbReference type="Proteomes" id="UP000030121">
    <property type="component" value="Unassembled WGS sequence"/>
</dbReference>
<dbReference type="InterPro" id="IPR037523">
    <property type="entry name" value="VOC_core"/>
</dbReference>
<evidence type="ECO:0000259" key="1">
    <source>
        <dbReference type="PROSITE" id="PS51819"/>
    </source>
</evidence>
<evidence type="ECO:0000313" key="2">
    <source>
        <dbReference type="EMBL" id="KGO87931.1"/>
    </source>
</evidence>
<dbReference type="RefSeq" id="WP_026981805.1">
    <property type="nucleotide sequence ID" value="NZ_JRLW01000017.1"/>
</dbReference>
<dbReference type="SUPFAM" id="SSF54593">
    <property type="entry name" value="Glyoxalase/Bleomycin resistance protein/Dihydroxybiphenyl dioxygenase"/>
    <property type="match status" value="1"/>
</dbReference>